<evidence type="ECO:0000313" key="3">
    <source>
        <dbReference type="Proteomes" id="UP001215151"/>
    </source>
</evidence>
<name>A0AAD7XC68_9APHY</name>
<proteinExistence type="predicted"/>
<reference evidence="2" key="1">
    <citation type="submission" date="2022-11" db="EMBL/GenBank/DDBJ databases">
        <title>Genome Sequence of Cubamyces cubensis.</title>
        <authorList>
            <person name="Buettner E."/>
        </authorList>
    </citation>
    <scope>NUCLEOTIDE SEQUENCE</scope>
    <source>
        <strain evidence="2">MPL-01</strain>
    </source>
</reference>
<sequence>MNALLFLFAFTYLVLSALGQRIAIGEPAEWTTVKPGSNITVEVDRPLTLTGSQEVSIAIGLWPCGGYGDAANRSCAEIDVTQVLGNVVYAGPYNPQLVEGQEAWKPPYQNFTVTVPSTFEDGQVSLGVAHFSLIGAGAMPFMEVANITLIVQS</sequence>
<protein>
    <submittedName>
        <fullName evidence="2">Uncharacterized protein</fullName>
    </submittedName>
</protein>
<gene>
    <name evidence="2" type="ORF">ONZ51_g7051</name>
</gene>
<dbReference type="Pfam" id="PF19271">
    <property type="entry name" value="Nis1"/>
    <property type="match status" value="1"/>
</dbReference>
<evidence type="ECO:0000313" key="2">
    <source>
        <dbReference type="EMBL" id="KAJ8474702.1"/>
    </source>
</evidence>
<keyword evidence="3" id="KW-1185">Reference proteome</keyword>
<dbReference type="Proteomes" id="UP001215151">
    <property type="component" value="Unassembled WGS sequence"/>
</dbReference>
<feature type="signal peptide" evidence="1">
    <location>
        <begin position="1"/>
        <end position="19"/>
    </location>
</feature>
<dbReference type="AlphaFoldDB" id="A0AAD7XC68"/>
<comment type="caution">
    <text evidence="2">The sequence shown here is derived from an EMBL/GenBank/DDBJ whole genome shotgun (WGS) entry which is preliminary data.</text>
</comment>
<dbReference type="EMBL" id="JAPEVG010000180">
    <property type="protein sequence ID" value="KAJ8474702.1"/>
    <property type="molecule type" value="Genomic_DNA"/>
</dbReference>
<evidence type="ECO:0000256" key="1">
    <source>
        <dbReference type="SAM" id="SignalP"/>
    </source>
</evidence>
<feature type="chain" id="PRO_5041913703" evidence="1">
    <location>
        <begin position="20"/>
        <end position="153"/>
    </location>
</feature>
<accession>A0AAD7XC68</accession>
<keyword evidence="1" id="KW-0732">Signal</keyword>
<dbReference type="InterPro" id="IPR045469">
    <property type="entry name" value="Nis1"/>
</dbReference>
<organism evidence="2 3">
    <name type="scientific">Trametes cubensis</name>
    <dbReference type="NCBI Taxonomy" id="1111947"/>
    <lineage>
        <taxon>Eukaryota</taxon>
        <taxon>Fungi</taxon>
        <taxon>Dikarya</taxon>
        <taxon>Basidiomycota</taxon>
        <taxon>Agaricomycotina</taxon>
        <taxon>Agaricomycetes</taxon>
        <taxon>Polyporales</taxon>
        <taxon>Polyporaceae</taxon>
        <taxon>Trametes</taxon>
    </lineage>
</organism>